<evidence type="ECO:0000256" key="2">
    <source>
        <dbReference type="ARBA" id="ARBA00007600"/>
    </source>
</evidence>
<evidence type="ECO:0000313" key="11">
    <source>
        <dbReference type="Proteomes" id="UP000008068"/>
    </source>
</evidence>
<feature type="transmembrane region" description="Helical" evidence="8">
    <location>
        <begin position="287"/>
        <end position="305"/>
    </location>
</feature>
<dbReference type="GO" id="GO:0009792">
    <property type="term" value="P:embryo development ending in birth or egg hatching"/>
    <property type="evidence" value="ECO:0007669"/>
    <property type="project" value="EnsemblMetazoa"/>
</dbReference>
<dbReference type="STRING" id="135651.G0MVB2"/>
<gene>
    <name evidence="10" type="ORF">CAEBREN_18711</name>
</gene>
<keyword evidence="11" id="KW-1185">Reference proteome</keyword>
<dbReference type="GO" id="GO:0005521">
    <property type="term" value="F:lamin binding"/>
    <property type="evidence" value="ECO:0007669"/>
    <property type="project" value="TreeGrafter"/>
</dbReference>
<evidence type="ECO:0000256" key="6">
    <source>
        <dbReference type="ARBA" id="ARBA00023242"/>
    </source>
</evidence>
<feature type="domain" description="Ima1 N-terminal" evidence="9">
    <location>
        <begin position="28"/>
        <end position="161"/>
    </location>
</feature>
<dbReference type="AlphaFoldDB" id="G0MVB2"/>
<evidence type="ECO:0000256" key="3">
    <source>
        <dbReference type="ARBA" id="ARBA00022692"/>
    </source>
</evidence>
<evidence type="ECO:0000256" key="1">
    <source>
        <dbReference type="ARBA" id="ARBA00004473"/>
    </source>
</evidence>
<comment type="subcellular location">
    <subcellularLocation>
        <location evidence="1">Nucleus inner membrane</location>
        <topology evidence="1">Multi-pass membrane protein</topology>
    </subcellularLocation>
</comment>
<keyword evidence="4 8" id="KW-1133">Transmembrane helix</keyword>
<dbReference type="eggNOG" id="KOG4623">
    <property type="taxonomic scope" value="Eukaryota"/>
</dbReference>
<organism evidence="11">
    <name type="scientific">Caenorhabditis brenneri</name>
    <name type="common">Nematode worm</name>
    <dbReference type="NCBI Taxonomy" id="135651"/>
    <lineage>
        <taxon>Eukaryota</taxon>
        <taxon>Metazoa</taxon>
        <taxon>Ecdysozoa</taxon>
        <taxon>Nematoda</taxon>
        <taxon>Chromadorea</taxon>
        <taxon>Rhabditida</taxon>
        <taxon>Rhabditina</taxon>
        <taxon>Rhabditomorpha</taxon>
        <taxon>Rhabditoidea</taxon>
        <taxon>Rhabditidae</taxon>
        <taxon>Peloderinae</taxon>
        <taxon>Caenorhabditis</taxon>
    </lineage>
</organism>
<feature type="region of interest" description="Disordered" evidence="7">
    <location>
        <begin position="378"/>
        <end position="411"/>
    </location>
</feature>
<comment type="similarity">
    <text evidence="2">Belongs to the TMEM201 family.</text>
</comment>
<evidence type="ECO:0000259" key="9">
    <source>
        <dbReference type="Pfam" id="PF09779"/>
    </source>
</evidence>
<dbReference type="InParanoid" id="G0MVB2"/>
<feature type="transmembrane region" description="Helical" evidence="8">
    <location>
        <begin position="311"/>
        <end position="330"/>
    </location>
</feature>
<evidence type="ECO:0000313" key="10">
    <source>
        <dbReference type="EMBL" id="EGT44904.1"/>
    </source>
</evidence>
<dbReference type="PANTHER" id="PTHR28646:SF1">
    <property type="entry name" value="TRANSMEMBRANE PROTEIN 201"/>
    <property type="match status" value="1"/>
</dbReference>
<dbReference type="OrthoDB" id="10020193at2759"/>
<keyword evidence="5 8" id="KW-0472">Membrane</keyword>
<evidence type="ECO:0000256" key="7">
    <source>
        <dbReference type="SAM" id="MobiDB-lite"/>
    </source>
</evidence>
<dbReference type="HOGENOM" id="CLU_493674_0_0_1"/>
<keyword evidence="6" id="KW-0539">Nucleus</keyword>
<dbReference type="GO" id="GO:0005637">
    <property type="term" value="C:nuclear inner membrane"/>
    <property type="evidence" value="ECO:0007669"/>
    <property type="project" value="UniProtKB-SubCell"/>
</dbReference>
<dbReference type="InterPro" id="IPR018617">
    <property type="entry name" value="Ima1_N"/>
</dbReference>
<dbReference type="FunCoup" id="G0MVB2">
    <property type="interactions" value="18"/>
</dbReference>
<feature type="transmembrane region" description="Helical" evidence="8">
    <location>
        <begin position="260"/>
        <end position="280"/>
    </location>
</feature>
<dbReference type="GO" id="GO:0051015">
    <property type="term" value="F:actin filament binding"/>
    <property type="evidence" value="ECO:0007669"/>
    <property type="project" value="TreeGrafter"/>
</dbReference>
<feature type="compositionally biased region" description="Polar residues" evidence="7">
    <location>
        <begin position="384"/>
        <end position="397"/>
    </location>
</feature>
<dbReference type="Pfam" id="PF09779">
    <property type="entry name" value="Ima1_N"/>
    <property type="match status" value="1"/>
</dbReference>
<reference evidence="11" key="1">
    <citation type="submission" date="2011-07" db="EMBL/GenBank/DDBJ databases">
        <authorList>
            <consortium name="Caenorhabditis brenneri Sequencing and Analysis Consortium"/>
            <person name="Wilson R.K."/>
        </authorList>
    </citation>
    <scope>NUCLEOTIDE SEQUENCE [LARGE SCALE GENOMIC DNA]</scope>
    <source>
        <strain evidence="11">PB2801</strain>
    </source>
</reference>
<accession>G0MVB2</accession>
<sequence length="581" mass="65700">MEVVAAVGAIAAVPILYKAIRPKIKTSVECWFCHAKTKVHYDDRNSFTCPSCEQYNGFTEDGDYNRRIPAQQYTAPKRFCEPVKQVPAKLNGFLHRFSGVNMSPKAANGLCAECNLGQEIIMKKVAEFEPVDEERWNEELEDYRYKLERTYQLCQRCTLQVHHKLETDKKEYSYLLEVKYRLKHAISSTLKDVMRPNQKSSRKQFFSGGSICEALHFGCLFTSMILFLANMDYLQQDAGATLITFPKIVQDQLPAIYENYFLITFLIFSSHLIASFNNNCRVTLPDLLLPLLSIVAMLSFLSDNLTQDVALLRAGCSSFSACLSMAVTFLPRKRLHKKKPNKIISSAFSVASTPISQCSSQASRNASLLENETTVYERTRRSLHSPSGSPIDVTSSSHLRDITNGPNWSTRVQENKENCTNVESMDWDDSESMARSTRTSNSYFRPGLLSRNLGNDTTQGLAPSVASMNLFESPRQFGSTPSIFSRQHRQMVQQQQQNNTPARSLFGPPRSMVASQVERNHYMTHEANTRPGSVFTSVSQQDGHSMVSGAWQCRIIGILIALVFILLIMQIGIFYFLFTRN</sequence>
<evidence type="ECO:0000256" key="4">
    <source>
        <dbReference type="ARBA" id="ARBA00022989"/>
    </source>
</evidence>
<dbReference type="Proteomes" id="UP000008068">
    <property type="component" value="Unassembled WGS sequence"/>
</dbReference>
<proteinExistence type="inferred from homology"/>
<feature type="transmembrane region" description="Helical" evidence="8">
    <location>
        <begin position="555"/>
        <end position="578"/>
    </location>
</feature>
<evidence type="ECO:0000256" key="8">
    <source>
        <dbReference type="SAM" id="Phobius"/>
    </source>
</evidence>
<evidence type="ECO:0000256" key="5">
    <source>
        <dbReference type="ARBA" id="ARBA00023136"/>
    </source>
</evidence>
<name>G0MVB2_CAEBE</name>
<dbReference type="GO" id="GO:0030473">
    <property type="term" value="P:nuclear migration along microtubule"/>
    <property type="evidence" value="ECO:0007669"/>
    <property type="project" value="EnsemblMetazoa"/>
</dbReference>
<dbReference type="InterPro" id="IPR040041">
    <property type="entry name" value="TMEM201"/>
</dbReference>
<dbReference type="PANTHER" id="PTHR28646">
    <property type="entry name" value="TRANSMEMBRANE PROTEIN 201"/>
    <property type="match status" value="1"/>
</dbReference>
<dbReference type="OMA" id="FNIICVL"/>
<feature type="transmembrane region" description="Helical" evidence="8">
    <location>
        <begin position="205"/>
        <end position="229"/>
    </location>
</feature>
<protein>
    <recommendedName>
        <fullName evidence="9">Ima1 N-terminal domain-containing protein</fullName>
    </recommendedName>
</protein>
<dbReference type="EMBL" id="GL379814">
    <property type="protein sequence ID" value="EGT44904.1"/>
    <property type="molecule type" value="Genomic_DNA"/>
</dbReference>
<keyword evidence="3 8" id="KW-0812">Transmembrane</keyword>